<feature type="transmembrane region" description="Helical" evidence="1">
    <location>
        <begin position="39"/>
        <end position="59"/>
    </location>
</feature>
<dbReference type="Proteomes" id="UP000295418">
    <property type="component" value="Unassembled WGS sequence"/>
</dbReference>
<evidence type="ECO:0000313" key="3">
    <source>
        <dbReference type="Proteomes" id="UP000295418"/>
    </source>
</evidence>
<keyword evidence="1" id="KW-0472">Membrane</keyword>
<keyword evidence="1" id="KW-0812">Transmembrane</keyword>
<keyword evidence="3" id="KW-1185">Reference proteome</keyword>
<dbReference type="AlphaFoldDB" id="A0A4R4EAD4"/>
<dbReference type="EMBL" id="SKFG01000012">
    <property type="protein sequence ID" value="TCZ76589.1"/>
    <property type="molecule type" value="Genomic_DNA"/>
</dbReference>
<feature type="transmembrane region" description="Helical" evidence="1">
    <location>
        <begin position="71"/>
        <end position="94"/>
    </location>
</feature>
<proteinExistence type="predicted"/>
<name>A0A4R4EAD4_9BACL</name>
<dbReference type="OrthoDB" id="1644899at2"/>
<dbReference type="RefSeq" id="WP_132418562.1">
    <property type="nucleotide sequence ID" value="NZ_SKFG01000012.1"/>
</dbReference>
<organism evidence="2 3">
    <name type="scientific">Paenibacillus albiflavus</name>
    <dbReference type="NCBI Taxonomy" id="2545760"/>
    <lineage>
        <taxon>Bacteria</taxon>
        <taxon>Bacillati</taxon>
        <taxon>Bacillota</taxon>
        <taxon>Bacilli</taxon>
        <taxon>Bacillales</taxon>
        <taxon>Paenibacillaceae</taxon>
        <taxon>Paenibacillus</taxon>
    </lineage>
</organism>
<comment type="caution">
    <text evidence="2">The sequence shown here is derived from an EMBL/GenBank/DDBJ whole genome shotgun (WGS) entry which is preliminary data.</text>
</comment>
<evidence type="ECO:0000313" key="2">
    <source>
        <dbReference type="EMBL" id="TCZ76589.1"/>
    </source>
</evidence>
<evidence type="ECO:0000256" key="1">
    <source>
        <dbReference type="SAM" id="Phobius"/>
    </source>
</evidence>
<gene>
    <name evidence="2" type="ORF">E0485_13430</name>
</gene>
<feature type="transmembrane region" description="Helical" evidence="1">
    <location>
        <begin position="106"/>
        <end position="126"/>
    </location>
</feature>
<keyword evidence="1" id="KW-1133">Transmembrane helix</keyword>
<dbReference type="InterPro" id="IPR021299">
    <property type="entry name" value="DUF2871"/>
</dbReference>
<protein>
    <submittedName>
        <fullName evidence="2">DUF2871 family protein</fullName>
    </submittedName>
</protein>
<sequence length="132" mass="14476">MKKLYYSSLFYVILGLIAGLSYRELTKHSDFTGNTVLVATHTHILVLGFLFFLLVLILAKQFGVHQRKGFSSWFIVYHIGLLATVGALAARGIMQINGTDFAGLPHIAGLGHTILGGALIWFVIMVGKSIKE</sequence>
<accession>A0A4R4EAD4</accession>
<dbReference type="Pfam" id="PF11070">
    <property type="entry name" value="DUF2871"/>
    <property type="match status" value="1"/>
</dbReference>
<reference evidence="2 3" key="1">
    <citation type="submission" date="2019-03" db="EMBL/GenBank/DDBJ databases">
        <authorList>
            <person name="Kim M.K.M."/>
        </authorList>
    </citation>
    <scope>NUCLEOTIDE SEQUENCE [LARGE SCALE GENOMIC DNA]</scope>
    <source>
        <strain evidence="2 3">18JY21-1</strain>
    </source>
</reference>